<protein>
    <recommendedName>
        <fullName evidence="4">SH3 domain-containing protein</fullName>
    </recommendedName>
</protein>
<dbReference type="Proteomes" id="UP001292094">
    <property type="component" value="Unassembled WGS sequence"/>
</dbReference>
<keyword evidence="6" id="KW-1185">Reference proteome</keyword>
<dbReference type="Pfam" id="PF07653">
    <property type="entry name" value="SH3_2"/>
    <property type="match status" value="1"/>
</dbReference>
<dbReference type="SUPFAM" id="SSF50044">
    <property type="entry name" value="SH3-domain"/>
    <property type="match status" value="1"/>
</dbReference>
<evidence type="ECO:0000256" key="3">
    <source>
        <dbReference type="SAM" id="MobiDB-lite"/>
    </source>
</evidence>
<evidence type="ECO:0000313" key="6">
    <source>
        <dbReference type="Proteomes" id="UP001292094"/>
    </source>
</evidence>
<dbReference type="EMBL" id="JAWZYT010005717">
    <property type="protein sequence ID" value="KAK4289814.1"/>
    <property type="molecule type" value="Genomic_DNA"/>
</dbReference>
<reference evidence="5" key="1">
    <citation type="submission" date="2023-11" db="EMBL/GenBank/DDBJ databases">
        <title>Genome assemblies of two species of porcelain crab, Petrolisthes cinctipes and Petrolisthes manimaculis (Anomura: Porcellanidae).</title>
        <authorList>
            <person name="Angst P."/>
        </authorList>
    </citation>
    <scope>NUCLEOTIDE SEQUENCE</scope>
    <source>
        <strain evidence="5">PB745_02</strain>
        <tissue evidence="5">Gill</tissue>
    </source>
</reference>
<evidence type="ECO:0000313" key="5">
    <source>
        <dbReference type="EMBL" id="KAK4289814.1"/>
    </source>
</evidence>
<evidence type="ECO:0000256" key="2">
    <source>
        <dbReference type="PROSITE-ProRule" id="PRU00192"/>
    </source>
</evidence>
<feature type="domain" description="SH3" evidence="4">
    <location>
        <begin position="1"/>
        <end position="44"/>
    </location>
</feature>
<sequence>MEGQVIKILQREVNGVDDGWWEGEVVGEGTVGLFPSLVVEECRSDGEPLTPDGVSGASPLTTPPPHTPPEVPGFLLPPERVIITQPTPVVECVDDLPHDDEPVSYKPSLRPILLLLLSLYHCSPLYHYPIYPRYQYPIYYLYKYHTRFKVLAKTIPTN</sequence>
<organism evidence="5 6">
    <name type="scientific">Petrolisthes manimaculis</name>
    <dbReference type="NCBI Taxonomy" id="1843537"/>
    <lineage>
        <taxon>Eukaryota</taxon>
        <taxon>Metazoa</taxon>
        <taxon>Ecdysozoa</taxon>
        <taxon>Arthropoda</taxon>
        <taxon>Crustacea</taxon>
        <taxon>Multicrustacea</taxon>
        <taxon>Malacostraca</taxon>
        <taxon>Eumalacostraca</taxon>
        <taxon>Eucarida</taxon>
        <taxon>Decapoda</taxon>
        <taxon>Pleocyemata</taxon>
        <taxon>Anomura</taxon>
        <taxon>Galatheoidea</taxon>
        <taxon>Porcellanidae</taxon>
        <taxon>Petrolisthes</taxon>
    </lineage>
</organism>
<dbReference type="InterPro" id="IPR001452">
    <property type="entry name" value="SH3_domain"/>
</dbReference>
<name>A0AAE1NIU9_9EUCA</name>
<dbReference type="InterPro" id="IPR036028">
    <property type="entry name" value="SH3-like_dom_sf"/>
</dbReference>
<comment type="caution">
    <text evidence="5">The sequence shown here is derived from an EMBL/GenBank/DDBJ whole genome shotgun (WGS) entry which is preliminary data.</text>
</comment>
<gene>
    <name evidence="5" type="ORF">Pmani_037244</name>
</gene>
<accession>A0AAE1NIU9</accession>
<dbReference type="AlphaFoldDB" id="A0AAE1NIU9"/>
<proteinExistence type="predicted"/>
<dbReference type="PROSITE" id="PS50002">
    <property type="entry name" value="SH3"/>
    <property type="match status" value="1"/>
</dbReference>
<feature type="region of interest" description="Disordered" evidence="3">
    <location>
        <begin position="45"/>
        <end position="70"/>
    </location>
</feature>
<evidence type="ECO:0000256" key="1">
    <source>
        <dbReference type="ARBA" id="ARBA00022443"/>
    </source>
</evidence>
<keyword evidence="1 2" id="KW-0728">SH3 domain</keyword>
<feature type="compositionally biased region" description="Pro residues" evidence="3">
    <location>
        <begin position="61"/>
        <end position="70"/>
    </location>
</feature>
<evidence type="ECO:0000259" key="4">
    <source>
        <dbReference type="PROSITE" id="PS50002"/>
    </source>
</evidence>
<dbReference type="Gene3D" id="2.30.30.40">
    <property type="entry name" value="SH3 Domains"/>
    <property type="match status" value="1"/>
</dbReference>